<dbReference type="InterPro" id="IPR029055">
    <property type="entry name" value="Ntn_hydrolases_N"/>
</dbReference>
<evidence type="ECO:0000259" key="2">
    <source>
        <dbReference type="Pfam" id="PF13537"/>
    </source>
</evidence>
<dbReference type="SUPFAM" id="SSF56235">
    <property type="entry name" value="N-terminal nucleophile aminohydrolases (Ntn hydrolases)"/>
    <property type="match status" value="1"/>
</dbReference>
<accession>A0A061R9E1</accession>
<feature type="domain" description="Glutamine amidotransferase type-2" evidence="2">
    <location>
        <begin position="177"/>
        <end position="224"/>
    </location>
</feature>
<feature type="region of interest" description="Disordered" evidence="1">
    <location>
        <begin position="248"/>
        <end position="322"/>
    </location>
</feature>
<dbReference type="AlphaFoldDB" id="A0A061R9E1"/>
<dbReference type="Gene3D" id="3.60.20.10">
    <property type="entry name" value="Glutamine Phosphoribosylpyrophosphate, subunit 1, domain 1"/>
    <property type="match status" value="1"/>
</dbReference>
<dbReference type="InterPro" id="IPR017932">
    <property type="entry name" value="GATase_2_dom"/>
</dbReference>
<feature type="compositionally biased region" description="Low complexity" evidence="1">
    <location>
        <begin position="267"/>
        <end position="277"/>
    </location>
</feature>
<dbReference type="Pfam" id="PF13537">
    <property type="entry name" value="GATase_7"/>
    <property type="match status" value="1"/>
</dbReference>
<dbReference type="EMBL" id="GBEZ01017790">
    <property type="protein sequence ID" value="JAC68578.1"/>
    <property type="molecule type" value="Transcribed_RNA"/>
</dbReference>
<evidence type="ECO:0000256" key="1">
    <source>
        <dbReference type="SAM" id="MobiDB-lite"/>
    </source>
</evidence>
<reference evidence="3" key="1">
    <citation type="submission" date="2014-05" db="EMBL/GenBank/DDBJ databases">
        <title>The transcriptome of the halophilic microalga Tetraselmis sp. GSL018 isolated from the Great Salt Lake, Utah.</title>
        <authorList>
            <person name="Jinkerson R.E."/>
            <person name="D'Adamo S."/>
            <person name="Posewitz M.C."/>
        </authorList>
    </citation>
    <scope>NUCLEOTIDE SEQUENCE</scope>
    <source>
        <strain evidence="3">GSL018</strain>
    </source>
</reference>
<protein>
    <submittedName>
        <fullName evidence="3">Asparagine synthetase-related protein</fullName>
    </submittedName>
</protein>
<name>A0A061R9E1_9CHLO</name>
<sequence length="322" mass="35079">MQEGSFYCYVPRGYQVPGWLPFGKSSEKAVLKQLGSLHDRSDGSLVTPLEETSPEQNWHSKRSLSTSDHDNENVILLPGAGVTAQYGWVEFAGELYRIQPAVHATKDAFIVLYGYVYNVEALQPSCWGSPEALQGAGECSPWEDPDMGGAGYCSTESCSIAAQILLQYVLRVTRSNGRLSDVLSELQGCYAFVVYDSEKRTVYASRDPSGEETLYYFVDGNGCAHFANAPFEVPDFPNTAKHWQPVAPGGSVRVKQSGKKHKIEVRGAGAAPGGTAPIDVSPKSVNPDRRARRLSLGGGRIQETSSNSEDDGRDEAELFNLE</sequence>
<organism evidence="3">
    <name type="scientific">Tetraselmis sp. GSL018</name>
    <dbReference type="NCBI Taxonomy" id="582737"/>
    <lineage>
        <taxon>Eukaryota</taxon>
        <taxon>Viridiplantae</taxon>
        <taxon>Chlorophyta</taxon>
        <taxon>core chlorophytes</taxon>
        <taxon>Chlorodendrophyceae</taxon>
        <taxon>Chlorodendrales</taxon>
        <taxon>Chlorodendraceae</taxon>
        <taxon>Tetraselmis</taxon>
    </lineage>
</organism>
<proteinExistence type="predicted"/>
<gene>
    <name evidence="3" type="ORF">TSPGSL018_8387</name>
</gene>
<evidence type="ECO:0000313" key="3">
    <source>
        <dbReference type="EMBL" id="JAC68578.1"/>
    </source>
</evidence>
<dbReference type="CDD" id="cd00352">
    <property type="entry name" value="Gn_AT_II"/>
    <property type="match status" value="1"/>
</dbReference>
<feature type="region of interest" description="Disordered" evidence="1">
    <location>
        <begin position="42"/>
        <end position="66"/>
    </location>
</feature>